<dbReference type="PATRIC" id="fig|1618207.4.peg.2769"/>
<evidence type="ECO:0000256" key="1">
    <source>
        <dbReference type="ARBA" id="ARBA00004651"/>
    </source>
</evidence>
<gene>
    <name evidence="7" type="ORF">UM93_13640</name>
</gene>
<evidence type="ECO:0000259" key="6">
    <source>
        <dbReference type="PROSITE" id="PS50850"/>
    </source>
</evidence>
<proteinExistence type="predicted"/>
<feature type="domain" description="Major facilitator superfamily (MFS) profile" evidence="6">
    <location>
        <begin position="12"/>
        <end position="392"/>
    </location>
</feature>
<dbReference type="GO" id="GO:0005886">
    <property type="term" value="C:plasma membrane"/>
    <property type="evidence" value="ECO:0007669"/>
    <property type="project" value="UniProtKB-SubCell"/>
</dbReference>
<dbReference type="CDD" id="cd17393">
    <property type="entry name" value="MFS_MosC_like"/>
    <property type="match status" value="1"/>
</dbReference>
<dbReference type="Pfam" id="PF07690">
    <property type="entry name" value="MFS_1"/>
    <property type="match status" value="2"/>
</dbReference>
<dbReference type="SUPFAM" id="SSF103473">
    <property type="entry name" value="MFS general substrate transporter"/>
    <property type="match status" value="1"/>
</dbReference>
<protein>
    <submittedName>
        <fullName evidence="7">Membrane protein</fullName>
    </submittedName>
</protein>
<reference evidence="7 8" key="1">
    <citation type="journal article" date="2015" name="Genome Announc.">
        <title>Complete Genome Sequencing of Protease-Producing Novel Arthrobacter sp. Strain IHBB 11108 Using PacBio Single-Molecule Real-Time Sequencing Technology.</title>
        <authorList>
            <person name="Kiran S."/>
            <person name="Swarnkar M.K."/>
            <person name="Pal M."/>
            <person name="Thakur R."/>
            <person name="Tewari R."/>
            <person name="Singh A.K."/>
            <person name="Gulati A."/>
        </authorList>
    </citation>
    <scope>NUCLEOTIDE SEQUENCE [LARGE SCALE GENOMIC DNA]</scope>
    <source>
        <strain evidence="7 8">IHBB 11108</strain>
    </source>
</reference>
<evidence type="ECO:0000313" key="8">
    <source>
        <dbReference type="Proteomes" id="UP000061839"/>
    </source>
</evidence>
<evidence type="ECO:0000256" key="5">
    <source>
        <dbReference type="SAM" id="Phobius"/>
    </source>
</evidence>
<feature type="transmembrane region" description="Helical" evidence="5">
    <location>
        <begin position="250"/>
        <end position="270"/>
    </location>
</feature>
<dbReference type="STRING" id="1618207.UM93_13640"/>
<feature type="transmembrane region" description="Helical" evidence="5">
    <location>
        <begin position="104"/>
        <end position="122"/>
    </location>
</feature>
<evidence type="ECO:0000313" key="7">
    <source>
        <dbReference type="EMBL" id="AJT42275.1"/>
    </source>
</evidence>
<accession>A0A0D4C1J8</accession>
<name>A0A0D4C1J8_9MICC</name>
<evidence type="ECO:0000256" key="3">
    <source>
        <dbReference type="ARBA" id="ARBA00022989"/>
    </source>
</evidence>
<feature type="transmembrane region" description="Helical" evidence="5">
    <location>
        <begin position="366"/>
        <end position="387"/>
    </location>
</feature>
<organism evidence="7 8">
    <name type="scientific">Psychromicrobium lacuslunae</name>
    <dbReference type="NCBI Taxonomy" id="1618207"/>
    <lineage>
        <taxon>Bacteria</taxon>
        <taxon>Bacillati</taxon>
        <taxon>Actinomycetota</taxon>
        <taxon>Actinomycetes</taxon>
        <taxon>Micrococcales</taxon>
        <taxon>Micrococcaceae</taxon>
        <taxon>Psychromicrobium</taxon>
    </lineage>
</organism>
<keyword evidence="2 5" id="KW-0812">Transmembrane</keyword>
<evidence type="ECO:0000256" key="4">
    <source>
        <dbReference type="ARBA" id="ARBA00023136"/>
    </source>
</evidence>
<feature type="transmembrane region" description="Helical" evidence="5">
    <location>
        <begin position="341"/>
        <end position="360"/>
    </location>
</feature>
<dbReference type="OrthoDB" id="9809599at2"/>
<sequence length="398" mass="41017">MSVAQELNPRPALIATMVIFAVNGLAFASWAARIPTAARVLDLSTGQMGAVLLTMALGSVIALPLAGSVASRIGTANTVRLGATISSVGGLILAYALATSSVPVTVIGLFLFGVGIGLWDVAQNVEGAAIERELHRSVMAKFHAAFSGGAFLGALLGAGLSGLNIALQWHLIGLVVVAITAIYLGTRYFLPDFAHREAVVKETQSPARNPWLEPRTLLIGLVVLGAALTEGTANDWMAKATVDGLGTSEAVGALVFAIFIASMTMMRFIGGRMIDRWGRVPVLYASLGSSLLGLLVFVFAPNLGIAIIGALLWGAGAALGFPTGMSAAADDPARAAKRVSVVSTVGYVAFIAGPPVIGFLGDHLTLRIALLAIGVVILLSILVVPAARPLKNSPSEDH</sequence>
<dbReference type="EMBL" id="CP011005">
    <property type="protein sequence ID" value="AJT42275.1"/>
    <property type="molecule type" value="Genomic_DNA"/>
</dbReference>
<feature type="transmembrane region" description="Helical" evidence="5">
    <location>
        <begin position="211"/>
        <end position="230"/>
    </location>
</feature>
<dbReference type="HOGENOM" id="CLU_035309_0_0_11"/>
<dbReference type="InterPro" id="IPR051788">
    <property type="entry name" value="MFS_Transporter"/>
</dbReference>
<feature type="transmembrane region" description="Helical" evidence="5">
    <location>
        <begin position="282"/>
        <end position="300"/>
    </location>
</feature>
<dbReference type="PANTHER" id="PTHR23514:SF13">
    <property type="entry name" value="INNER MEMBRANE PROTEIN YBJJ"/>
    <property type="match status" value="1"/>
</dbReference>
<dbReference type="GO" id="GO:0022857">
    <property type="term" value="F:transmembrane transporter activity"/>
    <property type="evidence" value="ECO:0007669"/>
    <property type="project" value="InterPro"/>
</dbReference>
<feature type="transmembrane region" description="Helical" evidence="5">
    <location>
        <begin position="78"/>
        <end position="98"/>
    </location>
</feature>
<keyword evidence="8" id="KW-1185">Reference proteome</keyword>
<dbReference type="AlphaFoldDB" id="A0A0D4C1J8"/>
<comment type="subcellular location">
    <subcellularLocation>
        <location evidence="1">Cell membrane</location>
        <topology evidence="1">Multi-pass membrane protein</topology>
    </subcellularLocation>
</comment>
<dbReference type="PROSITE" id="PS50850">
    <property type="entry name" value="MFS"/>
    <property type="match status" value="1"/>
</dbReference>
<feature type="transmembrane region" description="Helical" evidence="5">
    <location>
        <begin position="44"/>
        <end position="66"/>
    </location>
</feature>
<feature type="transmembrane region" description="Helical" evidence="5">
    <location>
        <begin position="142"/>
        <end position="163"/>
    </location>
</feature>
<dbReference type="RefSeq" id="WP_045076083.1">
    <property type="nucleotide sequence ID" value="NZ_CP011005.1"/>
</dbReference>
<dbReference type="InterPro" id="IPR020846">
    <property type="entry name" value="MFS_dom"/>
</dbReference>
<dbReference type="InterPro" id="IPR011701">
    <property type="entry name" value="MFS"/>
</dbReference>
<keyword evidence="4 5" id="KW-0472">Membrane</keyword>
<dbReference type="Proteomes" id="UP000061839">
    <property type="component" value="Chromosome"/>
</dbReference>
<dbReference type="PANTHER" id="PTHR23514">
    <property type="entry name" value="BYPASS OF STOP CODON PROTEIN 6"/>
    <property type="match status" value="1"/>
</dbReference>
<feature type="transmembrane region" description="Helical" evidence="5">
    <location>
        <begin position="169"/>
        <end position="190"/>
    </location>
</feature>
<feature type="transmembrane region" description="Helical" evidence="5">
    <location>
        <begin position="12"/>
        <end position="32"/>
    </location>
</feature>
<evidence type="ECO:0000256" key="2">
    <source>
        <dbReference type="ARBA" id="ARBA00022692"/>
    </source>
</evidence>
<feature type="transmembrane region" description="Helical" evidence="5">
    <location>
        <begin position="306"/>
        <end position="329"/>
    </location>
</feature>
<dbReference type="KEGG" id="ari:UM93_13640"/>
<dbReference type="InterPro" id="IPR036259">
    <property type="entry name" value="MFS_trans_sf"/>
</dbReference>
<keyword evidence="3 5" id="KW-1133">Transmembrane helix</keyword>
<dbReference type="Gene3D" id="1.20.1250.20">
    <property type="entry name" value="MFS general substrate transporter like domains"/>
    <property type="match status" value="2"/>
</dbReference>